<accession>A0A1B6D5Q2</accession>
<evidence type="ECO:0000256" key="1">
    <source>
        <dbReference type="ARBA" id="ARBA00022691"/>
    </source>
</evidence>
<name>A0A1B6D5Q2_9HEMI</name>
<reference evidence="6" key="1">
    <citation type="submission" date="2015-12" db="EMBL/GenBank/DDBJ databases">
        <title>De novo transcriptome assembly of four potential Pierce s Disease insect vectors from Arizona vineyards.</title>
        <authorList>
            <person name="Tassone E.E."/>
        </authorList>
    </citation>
    <scope>NUCLEOTIDE SEQUENCE</scope>
</reference>
<evidence type="ECO:0000256" key="4">
    <source>
        <dbReference type="SAM" id="MobiDB-lite"/>
    </source>
</evidence>
<feature type="coiled-coil region" evidence="3">
    <location>
        <begin position="5"/>
        <end position="32"/>
    </location>
</feature>
<dbReference type="EMBL" id="GEDC01016322">
    <property type="protein sequence ID" value="JAS20976.1"/>
    <property type="molecule type" value="Transcribed_RNA"/>
</dbReference>
<dbReference type="InterPro" id="IPR036414">
    <property type="entry name" value="YaeB_N_sf"/>
</dbReference>
<dbReference type="InterPro" id="IPR036413">
    <property type="entry name" value="YaeB-like_sf"/>
</dbReference>
<comment type="similarity">
    <text evidence="2">Belongs to the tRNA methyltransferase O family.</text>
</comment>
<dbReference type="Pfam" id="PF01980">
    <property type="entry name" value="TrmO_N"/>
    <property type="match status" value="1"/>
</dbReference>
<sequence>MSEQNVCVQEEVKNLKRQLSVARNEISNLRQMLRNMGVSQQKEVDKIQVFLENWHCSKCQNLAKTNDPLDDQTSNNSILKFQPIGEISTNYPKKRAIPRQPGIGFNSQGKIILFNSVFTNPEHSLQGLSEFSHMWILFYFHMNESCHIKAKVSPPRLNGIRTGVFGTRSPHRPCPIGLSLVQIDRVEGSTIHFSGVDMMNGTPVLDLKPYIPQYDNPLELCEEESPELSRQLEGQESVRPQPAPVQSVVEEQREAPDGEECEEGNSRTSIQSPVSSQRHIRVPAWIAQPPVHQLTVSFVSQAECDLATHCGENNMKNVISDVLREDPRSVYVRERYANQFYTFLIQNLHVSCKFDDTTHSVKVYRIRLAGKLCDCGQPEWQCSIHNGIVDS</sequence>
<evidence type="ECO:0000313" key="6">
    <source>
        <dbReference type="EMBL" id="JAS20976.1"/>
    </source>
</evidence>
<dbReference type="PANTHER" id="PTHR12818:SF0">
    <property type="entry name" value="TRNA (ADENINE(37)-N6)-METHYLTRANSFERASE"/>
    <property type="match status" value="1"/>
</dbReference>
<protein>
    <recommendedName>
        <fullName evidence="5">TsaA-like domain-containing protein</fullName>
    </recommendedName>
</protein>
<proteinExistence type="inferred from homology"/>
<keyword evidence="1" id="KW-0949">S-adenosyl-L-methionine</keyword>
<evidence type="ECO:0000259" key="5">
    <source>
        <dbReference type="PROSITE" id="PS51668"/>
    </source>
</evidence>
<evidence type="ECO:0000256" key="3">
    <source>
        <dbReference type="SAM" id="Coils"/>
    </source>
</evidence>
<feature type="region of interest" description="Disordered" evidence="4">
    <location>
        <begin position="223"/>
        <end position="273"/>
    </location>
</feature>
<evidence type="ECO:0000256" key="2">
    <source>
        <dbReference type="ARBA" id="ARBA00033753"/>
    </source>
</evidence>
<gene>
    <name evidence="6" type="ORF">g.23547</name>
</gene>
<dbReference type="InterPro" id="IPR023370">
    <property type="entry name" value="TrmO-like_N"/>
</dbReference>
<dbReference type="Gene3D" id="2.40.30.70">
    <property type="entry name" value="YaeB-like"/>
    <property type="match status" value="1"/>
</dbReference>
<dbReference type="SUPFAM" id="SSF118196">
    <property type="entry name" value="YaeB-like"/>
    <property type="match status" value="1"/>
</dbReference>
<dbReference type="CDD" id="cd09281">
    <property type="entry name" value="UPF0066"/>
    <property type="match status" value="1"/>
</dbReference>
<organism evidence="6">
    <name type="scientific">Clastoptera arizonana</name>
    <name type="common">Arizona spittle bug</name>
    <dbReference type="NCBI Taxonomy" id="38151"/>
    <lineage>
        <taxon>Eukaryota</taxon>
        <taxon>Metazoa</taxon>
        <taxon>Ecdysozoa</taxon>
        <taxon>Arthropoda</taxon>
        <taxon>Hexapoda</taxon>
        <taxon>Insecta</taxon>
        <taxon>Pterygota</taxon>
        <taxon>Neoptera</taxon>
        <taxon>Paraneoptera</taxon>
        <taxon>Hemiptera</taxon>
        <taxon>Auchenorrhyncha</taxon>
        <taxon>Cercopoidea</taxon>
        <taxon>Clastopteridae</taxon>
        <taxon>Clastoptera</taxon>
    </lineage>
</organism>
<dbReference type="Gene3D" id="3.30.2310.10">
    <property type="entry name" value="YaeB-like"/>
    <property type="match status" value="1"/>
</dbReference>
<feature type="domain" description="TsaA-like" evidence="5">
    <location>
        <begin position="81"/>
        <end position="219"/>
    </location>
</feature>
<dbReference type="AlphaFoldDB" id="A0A1B6D5Q2"/>
<dbReference type="PANTHER" id="PTHR12818">
    <property type="entry name" value="TRNA (ADENINE(37)-N6)-METHYLTRANSFERASE"/>
    <property type="match status" value="1"/>
</dbReference>
<keyword evidence="3" id="KW-0175">Coiled coil</keyword>
<dbReference type="NCBIfam" id="TIGR00104">
    <property type="entry name" value="tRNA_TsaA"/>
    <property type="match status" value="1"/>
</dbReference>
<dbReference type="InterPro" id="IPR040372">
    <property type="entry name" value="YaeB-like"/>
</dbReference>
<dbReference type="PROSITE" id="PS51668">
    <property type="entry name" value="TSAA_2"/>
    <property type="match status" value="1"/>
</dbReference>